<evidence type="ECO:0000313" key="2">
    <source>
        <dbReference type="EMBL" id="CAE8636896.1"/>
    </source>
</evidence>
<keyword evidence="3" id="KW-1185">Reference proteome</keyword>
<dbReference type="EMBL" id="CAJNNV010031568">
    <property type="protein sequence ID" value="CAE8636896.1"/>
    <property type="molecule type" value="Genomic_DNA"/>
</dbReference>
<gene>
    <name evidence="1" type="ORF">PGLA1383_LOCUS1920</name>
    <name evidence="2" type="ORF">PGLA1383_LOCUS52300</name>
</gene>
<dbReference type="AlphaFoldDB" id="A0A813HH20"/>
<proteinExistence type="predicted"/>
<dbReference type="Proteomes" id="UP000654075">
    <property type="component" value="Unassembled WGS sequence"/>
</dbReference>
<comment type="caution">
    <text evidence="2">The sequence shown here is derived from an EMBL/GenBank/DDBJ whole genome shotgun (WGS) entry which is preliminary data.</text>
</comment>
<evidence type="ECO:0000313" key="3">
    <source>
        <dbReference type="Proteomes" id="UP000654075"/>
    </source>
</evidence>
<sequence>MRATMKNAMRHVEQVPHVKHVWYTCYDSHCGKRALEVASWRCGVRFVNNGPSAGQAREPSCWPHPIFWCLAVALMLVLRTFEDS</sequence>
<reference evidence="2" key="1">
    <citation type="submission" date="2021-02" db="EMBL/GenBank/DDBJ databases">
        <authorList>
            <person name="Dougan E. K."/>
            <person name="Rhodes N."/>
            <person name="Thang M."/>
            <person name="Chan C."/>
        </authorList>
    </citation>
    <scope>NUCLEOTIDE SEQUENCE</scope>
</reference>
<protein>
    <submittedName>
        <fullName evidence="2">Uncharacterized protein</fullName>
    </submittedName>
</protein>
<dbReference type="EMBL" id="CAJNNV010000534">
    <property type="protein sequence ID" value="CAE8582931.1"/>
    <property type="molecule type" value="Genomic_DNA"/>
</dbReference>
<accession>A0A813HH20</accession>
<organism evidence="2 3">
    <name type="scientific">Polarella glacialis</name>
    <name type="common">Dinoflagellate</name>
    <dbReference type="NCBI Taxonomy" id="89957"/>
    <lineage>
        <taxon>Eukaryota</taxon>
        <taxon>Sar</taxon>
        <taxon>Alveolata</taxon>
        <taxon>Dinophyceae</taxon>
        <taxon>Suessiales</taxon>
        <taxon>Suessiaceae</taxon>
        <taxon>Polarella</taxon>
    </lineage>
</organism>
<name>A0A813HH20_POLGL</name>
<evidence type="ECO:0000313" key="1">
    <source>
        <dbReference type="EMBL" id="CAE8582931.1"/>
    </source>
</evidence>